<evidence type="ECO:0000259" key="1">
    <source>
        <dbReference type="Pfam" id="PF12937"/>
    </source>
</evidence>
<dbReference type="Gene3D" id="1.20.1280.50">
    <property type="match status" value="1"/>
</dbReference>
<protein>
    <recommendedName>
        <fullName evidence="1">F-box domain-containing protein</fullName>
    </recommendedName>
</protein>
<dbReference type="Pfam" id="PF12937">
    <property type="entry name" value="F-box-like"/>
    <property type="match status" value="1"/>
</dbReference>
<reference evidence="2 3" key="1">
    <citation type="journal article" date="2016" name="Mol. Biol. Evol.">
        <title>Comparative Genomics of Early-Diverging Mushroom-Forming Fungi Provides Insights into the Origins of Lignocellulose Decay Capabilities.</title>
        <authorList>
            <person name="Nagy L.G."/>
            <person name="Riley R."/>
            <person name="Tritt A."/>
            <person name="Adam C."/>
            <person name="Daum C."/>
            <person name="Floudas D."/>
            <person name="Sun H."/>
            <person name="Yadav J.S."/>
            <person name="Pangilinan J."/>
            <person name="Larsson K.H."/>
            <person name="Matsuura K."/>
            <person name="Barry K."/>
            <person name="Labutti K."/>
            <person name="Kuo R."/>
            <person name="Ohm R.A."/>
            <person name="Bhattacharya S.S."/>
            <person name="Shirouzu T."/>
            <person name="Yoshinaga Y."/>
            <person name="Martin F.M."/>
            <person name="Grigoriev I.V."/>
            <person name="Hibbett D.S."/>
        </authorList>
    </citation>
    <scope>NUCLEOTIDE SEQUENCE [LARGE SCALE GENOMIC DNA]</scope>
    <source>
        <strain evidence="2 3">HHB14362 ss-1</strain>
    </source>
</reference>
<organism evidence="2 3">
    <name type="scientific">Neolentinus lepideus HHB14362 ss-1</name>
    <dbReference type="NCBI Taxonomy" id="1314782"/>
    <lineage>
        <taxon>Eukaryota</taxon>
        <taxon>Fungi</taxon>
        <taxon>Dikarya</taxon>
        <taxon>Basidiomycota</taxon>
        <taxon>Agaricomycotina</taxon>
        <taxon>Agaricomycetes</taxon>
        <taxon>Gloeophyllales</taxon>
        <taxon>Gloeophyllaceae</taxon>
        <taxon>Neolentinus</taxon>
    </lineage>
</organism>
<dbReference type="EMBL" id="KV425586">
    <property type="protein sequence ID" value="KZT23287.1"/>
    <property type="molecule type" value="Genomic_DNA"/>
</dbReference>
<feature type="non-terminal residue" evidence="2">
    <location>
        <position position="1"/>
    </location>
</feature>
<feature type="non-terminal residue" evidence="2">
    <location>
        <position position="61"/>
    </location>
</feature>
<sequence length="61" mass="6977">LSPVKCLPPEVLSEIFVHCLDTQSQFIKPHHTQAPLLLTEVCKYWNECALGTPRLWCSLEI</sequence>
<proteinExistence type="predicted"/>
<dbReference type="OrthoDB" id="2269034at2759"/>
<feature type="domain" description="F-box" evidence="1">
    <location>
        <begin position="6"/>
        <end position="58"/>
    </location>
</feature>
<dbReference type="AlphaFoldDB" id="A0A165R4B8"/>
<evidence type="ECO:0000313" key="3">
    <source>
        <dbReference type="Proteomes" id="UP000076761"/>
    </source>
</evidence>
<accession>A0A165R4B8</accession>
<dbReference type="Proteomes" id="UP000076761">
    <property type="component" value="Unassembled WGS sequence"/>
</dbReference>
<keyword evidence="3" id="KW-1185">Reference proteome</keyword>
<evidence type="ECO:0000313" key="2">
    <source>
        <dbReference type="EMBL" id="KZT23287.1"/>
    </source>
</evidence>
<gene>
    <name evidence="2" type="ORF">NEOLEDRAFT_1031599</name>
</gene>
<dbReference type="InParanoid" id="A0A165R4B8"/>
<dbReference type="InterPro" id="IPR001810">
    <property type="entry name" value="F-box_dom"/>
</dbReference>
<name>A0A165R4B8_9AGAM</name>